<organism evidence="1 2">
    <name type="scientific">Sphaeroforma arctica JP610</name>
    <dbReference type="NCBI Taxonomy" id="667725"/>
    <lineage>
        <taxon>Eukaryota</taxon>
        <taxon>Ichthyosporea</taxon>
        <taxon>Ichthyophonida</taxon>
        <taxon>Sphaeroforma</taxon>
    </lineage>
</organism>
<sequence length="88" mass="9658">ELVKELNGDTKFYPTGETDTLLGNNLKVWSNGVVSSSQCFPVDLNAEDLTDMQSAVEIGKAATDVMWVSESDADMYPFLFQGTDDKDT</sequence>
<proteinExistence type="predicted"/>
<evidence type="ECO:0000313" key="1">
    <source>
        <dbReference type="EMBL" id="KNC73124.1"/>
    </source>
</evidence>
<evidence type="ECO:0000313" key="2">
    <source>
        <dbReference type="Proteomes" id="UP000054560"/>
    </source>
</evidence>
<reference evidence="1 2" key="1">
    <citation type="submission" date="2011-02" db="EMBL/GenBank/DDBJ databases">
        <title>The Genome Sequence of Sphaeroforma arctica JP610.</title>
        <authorList>
            <consortium name="The Broad Institute Genome Sequencing Platform"/>
            <person name="Russ C."/>
            <person name="Cuomo C."/>
            <person name="Young S.K."/>
            <person name="Zeng Q."/>
            <person name="Gargeya S."/>
            <person name="Alvarado L."/>
            <person name="Berlin A."/>
            <person name="Chapman S.B."/>
            <person name="Chen Z."/>
            <person name="Freedman E."/>
            <person name="Gellesch M."/>
            <person name="Goldberg J."/>
            <person name="Griggs A."/>
            <person name="Gujja S."/>
            <person name="Heilman E."/>
            <person name="Heiman D."/>
            <person name="Howarth C."/>
            <person name="Mehta T."/>
            <person name="Neiman D."/>
            <person name="Pearson M."/>
            <person name="Roberts A."/>
            <person name="Saif S."/>
            <person name="Shea T."/>
            <person name="Shenoy N."/>
            <person name="Sisk P."/>
            <person name="Stolte C."/>
            <person name="Sykes S."/>
            <person name="White J."/>
            <person name="Yandava C."/>
            <person name="Burger G."/>
            <person name="Gray M.W."/>
            <person name="Holland P.W.H."/>
            <person name="King N."/>
            <person name="Lang F.B.F."/>
            <person name="Roger A.J."/>
            <person name="Ruiz-Trillo I."/>
            <person name="Haas B."/>
            <person name="Nusbaum C."/>
            <person name="Birren B."/>
        </authorList>
    </citation>
    <scope>NUCLEOTIDE SEQUENCE [LARGE SCALE GENOMIC DNA]</scope>
    <source>
        <strain evidence="1 2">JP610</strain>
    </source>
</reference>
<protein>
    <submittedName>
        <fullName evidence="1">Uncharacterized protein</fullName>
    </submittedName>
</protein>
<feature type="non-terminal residue" evidence="1">
    <location>
        <position position="88"/>
    </location>
</feature>
<feature type="non-terminal residue" evidence="1">
    <location>
        <position position="1"/>
    </location>
</feature>
<dbReference type="EMBL" id="KQ246047">
    <property type="protein sequence ID" value="KNC73124.1"/>
    <property type="molecule type" value="Genomic_DNA"/>
</dbReference>
<gene>
    <name evidence="1" type="ORF">SARC_14320</name>
</gene>
<accession>A0A0L0F8S8</accession>
<name>A0A0L0F8S8_9EUKA</name>
<dbReference type="RefSeq" id="XP_014147026.1">
    <property type="nucleotide sequence ID" value="XM_014291551.1"/>
</dbReference>
<dbReference type="Proteomes" id="UP000054560">
    <property type="component" value="Unassembled WGS sequence"/>
</dbReference>
<dbReference type="AlphaFoldDB" id="A0A0L0F8S8"/>
<dbReference type="GeneID" id="25914824"/>
<keyword evidence="2" id="KW-1185">Reference proteome</keyword>